<evidence type="ECO:0000313" key="1">
    <source>
        <dbReference type="EMBL" id="KAH9419844.1"/>
    </source>
</evidence>
<protein>
    <submittedName>
        <fullName evidence="1">Uncharacterized protein</fullName>
    </submittedName>
</protein>
<accession>A0ABQ8JB69</accession>
<name>A0ABQ8JB69_DERPT</name>
<comment type="caution">
    <text evidence="1">The sequence shown here is derived from an EMBL/GenBank/DDBJ whole genome shotgun (WGS) entry which is preliminary data.</text>
</comment>
<evidence type="ECO:0000313" key="2">
    <source>
        <dbReference type="Proteomes" id="UP000887458"/>
    </source>
</evidence>
<proteinExistence type="predicted"/>
<reference evidence="1 2" key="1">
    <citation type="journal article" date="2018" name="J. Allergy Clin. Immunol.">
        <title>High-quality assembly of Dermatophagoides pteronyssinus genome and transcriptome reveals a wide range of novel allergens.</title>
        <authorList>
            <person name="Liu X.Y."/>
            <person name="Yang K.Y."/>
            <person name="Wang M.Q."/>
            <person name="Kwok J.S."/>
            <person name="Zeng X."/>
            <person name="Yang Z."/>
            <person name="Xiao X.J."/>
            <person name="Lau C.P."/>
            <person name="Li Y."/>
            <person name="Huang Z.M."/>
            <person name="Ba J.G."/>
            <person name="Yim A.K."/>
            <person name="Ouyang C.Y."/>
            <person name="Ngai S.M."/>
            <person name="Chan T.F."/>
            <person name="Leung E.L."/>
            <person name="Liu L."/>
            <person name="Liu Z.G."/>
            <person name="Tsui S.K."/>
        </authorList>
    </citation>
    <scope>NUCLEOTIDE SEQUENCE [LARGE SCALE GENOMIC DNA]</scope>
    <source>
        <strain evidence="1">Derp</strain>
    </source>
</reference>
<keyword evidence="2" id="KW-1185">Reference proteome</keyword>
<dbReference type="Proteomes" id="UP000887458">
    <property type="component" value="Unassembled WGS sequence"/>
</dbReference>
<sequence length="68" mass="8234">MYVNLIATVFETLNSEISKISSHLKLIKFYQSYFKLNRLDKRKLVVLIEFNEEKKCNFQYPNHILKNH</sequence>
<gene>
    <name evidence="1" type="ORF">DERP_001675</name>
</gene>
<dbReference type="EMBL" id="NJHN03000054">
    <property type="protein sequence ID" value="KAH9419844.1"/>
    <property type="molecule type" value="Genomic_DNA"/>
</dbReference>
<organism evidence="1 2">
    <name type="scientific">Dermatophagoides pteronyssinus</name>
    <name type="common">European house dust mite</name>
    <dbReference type="NCBI Taxonomy" id="6956"/>
    <lineage>
        <taxon>Eukaryota</taxon>
        <taxon>Metazoa</taxon>
        <taxon>Ecdysozoa</taxon>
        <taxon>Arthropoda</taxon>
        <taxon>Chelicerata</taxon>
        <taxon>Arachnida</taxon>
        <taxon>Acari</taxon>
        <taxon>Acariformes</taxon>
        <taxon>Sarcoptiformes</taxon>
        <taxon>Astigmata</taxon>
        <taxon>Psoroptidia</taxon>
        <taxon>Analgoidea</taxon>
        <taxon>Pyroglyphidae</taxon>
        <taxon>Dermatophagoidinae</taxon>
        <taxon>Dermatophagoides</taxon>
    </lineage>
</organism>
<reference evidence="1 2" key="2">
    <citation type="journal article" date="2022" name="Mol. Biol. Evol.">
        <title>Comparative Genomics Reveals Insights into the Divergent Evolution of Astigmatic Mites and Household Pest Adaptations.</title>
        <authorList>
            <person name="Xiong Q."/>
            <person name="Wan A.T."/>
            <person name="Liu X."/>
            <person name="Fung C.S."/>
            <person name="Xiao X."/>
            <person name="Malainual N."/>
            <person name="Hou J."/>
            <person name="Wang L."/>
            <person name="Wang M."/>
            <person name="Yang K.Y."/>
            <person name="Cui Y."/>
            <person name="Leung E.L."/>
            <person name="Nong W."/>
            <person name="Shin S.K."/>
            <person name="Au S.W."/>
            <person name="Jeong K.Y."/>
            <person name="Chew F.T."/>
            <person name="Hui J.H."/>
            <person name="Leung T.F."/>
            <person name="Tungtrongchitr A."/>
            <person name="Zhong N."/>
            <person name="Liu Z."/>
            <person name="Tsui S.K."/>
        </authorList>
    </citation>
    <scope>NUCLEOTIDE SEQUENCE [LARGE SCALE GENOMIC DNA]</scope>
    <source>
        <strain evidence="1">Derp</strain>
    </source>
</reference>